<dbReference type="PANTHER" id="PTHR21477">
    <property type="entry name" value="ZGC:172139"/>
    <property type="match status" value="1"/>
</dbReference>
<dbReference type="AlphaFoldDB" id="A0A022RXU9"/>
<dbReference type="Proteomes" id="UP000030748">
    <property type="component" value="Unassembled WGS sequence"/>
</dbReference>
<dbReference type="EMBL" id="KI630214">
    <property type="protein sequence ID" value="EYU44518.1"/>
    <property type="molecule type" value="Genomic_DNA"/>
</dbReference>
<dbReference type="eggNOG" id="ENOG502QRNR">
    <property type="taxonomic scope" value="Eukaryota"/>
</dbReference>
<evidence type="ECO:0008006" key="3">
    <source>
        <dbReference type="Google" id="ProtNLM"/>
    </source>
</evidence>
<sequence>MDLELSKKKKKKWVLILGALGFTSYASYRIYNSPSVIEKRRRFSKLTSAFFAVAETVSYSADAVGILSKDFKEFLGSDSDQIPQSLKQLSKIARSNEFSESLTKITSASTAGILQGYYHHHNEFEKSGPGFSDRVVDKLFSDSGSGFASVIVGSFARNLAMGLVNEWQNNNRGLDSDSLPNSKSWVDFVCEDNCRELIGDCIRLLVSTAVGVYLDKTMNINTYDEILSALTNPKNEAKAKDMLVSVCNGAVETLIRTSHQEWTTNSNPKSNSNYSKIDFEDGFSAKSKKSTNREIGWVRNVSKTLAVPSNRRLVLDMTGKVTFETVRSFMEFVLDKFSECTRKSVDVVHQEVVDKGVEAIRHVSDKSVTVATLCLTLCLNILNSPWILATAPY</sequence>
<protein>
    <recommendedName>
        <fullName evidence="3">Protein PHLOEM PROTEIN 2-LIKE A10</fullName>
    </recommendedName>
</protein>
<keyword evidence="2" id="KW-1185">Reference proteome</keyword>
<evidence type="ECO:0000313" key="1">
    <source>
        <dbReference type="EMBL" id="EYU44518.1"/>
    </source>
</evidence>
<reference evidence="1 2" key="1">
    <citation type="journal article" date="2013" name="Proc. Natl. Acad. Sci. U.S.A.">
        <title>Fine-scale variation in meiotic recombination in Mimulus inferred from population shotgun sequencing.</title>
        <authorList>
            <person name="Hellsten U."/>
            <person name="Wright K.M."/>
            <person name="Jenkins J."/>
            <person name="Shu S."/>
            <person name="Yuan Y."/>
            <person name="Wessler S.R."/>
            <person name="Schmutz J."/>
            <person name="Willis J.H."/>
            <person name="Rokhsar D.S."/>
        </authorList>
    </citation>
    <scope>NUCLEOTIDE SEQUENCE [LARGE SCALE GENOMIC DNA]</scope>
    <source>
        <strain evidence="2">cv. DUN x IM62</strain>
    </source>
</reference>
<dbReference type="InterPro" id="IPR019141">
    <property type="entry name" value="DUF2045"/>
</dbReference>
<evidence type="ECO:0000313" key="2">
    <source>
        <dbReference type="Proteomes" id="UP000030748"/>
    </source>
</evidence>
<name>A0A022RXU9_ERYGU</name>
<accession>A0A022RXU9</accession>
<proteinExistence type="predicted"/>
<organism evidence="1 2">
    <name type="scientific">Erythranthe guttata</name>
    <name type="common">Yellow monkey flower</name>
    <name type="synonym">Mimulus guttatus</name>
    <dbReference type="NCBI Taxonomy" id="4155"/>
    <lineage>
        <taxon>Eukaryota</taxon>
        <taxon>Viridiplantae</taxon>
        <taxon>Streptophyta</taxon>
        <taxon>Embryophyta</taxon>
        <taxon>Tracheophyta</taxon>
        <taxon>Spermatophyta</taxon>
        <taxon>Magnoliopsida</taxon>
        <taxon>eudicotyledons</taxon>
        <taxon>Gunneridae</taxon>
        <taxon>Pentapetalae</taxon>
        <taxon>asterids</taxon>
        <taxon>lamiids</taxon>
        <taxon>Lamiales</taxon>
        <taxon>Phrymaceae</taxon>
        <taxon>Erythranthe</taxon>
    </lineage>
</organism>
<dbReference type="PhylomeDB" id="A0A022RXU9"/>
<gene>
    <name evidence="1" type="ORF">MIMGU_mgv1a020515mg</name>
</gene>
<dbReference type="PANTHER" id="PTHR21477:SF12">
    <property type="entry name" value="PROTEIN PHLOEM PROTEIN 2-LIKE A10"/>
    <property type="match status" value="1"/>
</dbReference>